<dbReference type="AlphaFoldDB" id="A0A2I0I6A4"/>
<keyword evidence="11" id="KW-1185">Reference proteome</keyword>
<protein>
    <recommendedName>
        <fullName evidence="2">valine--tRNA ligase</fullName>
        <ecNumber evidence="2">6.1.1.9</ecNumber>
    </recommendedName>
    <alternativeName>
        <fullName evidence="8">Valyl-tRNA synthetase</fullName>
    </alternativeName>
</protein>
<keyword evidence="6" id="KW-0648">Protein biosynthesis</keyword>
<dbReference type="PANTHER" id="PTHR11946:SF109">
    <property type="entry name" value="VALINE--TRNA LIGASE"/>
    <property type="match status" value="1"/>
</dbReference>
<dbReference type="Gene3D" id="3.40.50.620">
    <property type="entry name" value="HUPs"/>
    <property type="match status" value="1"/>
</dbReference>
<keyword evidence="5" id="KW-0067">ATP-binding</keyword>
<dbReference type="GO" id="GO:0004832">
    <property type="term" value="F:valine-tRNA ligase activity"/>
    <property type="evidence" value="ECO:0007669"/>
    <property type="project" value="UniProtKB-EC"/>
</dbReference>
<name>A0A2I0I6A4_PUNGR</name>
<proteinExistence type="inferred from homology"/>
<dbReference type="InterPro" id="IPR002303">
    <property type="entry name" value="Valyl-tRNA_ligase"/>
</dbReference>
<evidence type="ECO:0000313" key="10">
    <source>
        <dbReference type="EMBL" id="PKI38946.1"/>
    </source>
</evidence>
<dbReference type="SUPFAM" id="SSF75632">
    <property type="entry name" value="Cullin homology domain"/>
    <property type="match status" value="1"/>
</dbReference>
<comment type="similarity">
    <text evidence="1">Belongs to the class-I aminoacyl-tRNA synthetase family.</text>
</comment>
<dbReference type="Pfam" id="PF00133">
    <property type="entry name" value="tRNA-synt_1"/>
    <property type="match status" value="1"/>
</dbReference>
<dbReference type="GO" id="GO:0005524">
    <property type="term" value="F:ATP binding"/>
    <property type="evidence" value="ECO:0007669"/>
    <property type="project" value="UniProtKB-KW"/>
</dbReference>
<keyword evidence="3" id="KW-0436">Ligase</keyword>
<keyword evidence="4" id="KW-0547">Nucleotide-binding</keyword>
<dbReference type="InterPro" id="IPR014729">
    <property type="entry name" value="Rossmann-like_a/b/a_fold"/>
</dbReference>
<evidence type="ECO:0000256" key="4">
    <source>
        <dbReference type="ARBA" id="ARBA00022741"/>
    </source>
</evidence>
<accession>A0A2I0I6A4</accession>
<feature type="domain" description="Aminoacyl-tRNA synthetase class Ia" evidence="9">
    <location>
        <begin position="45"/>
        <end position="141"/>
    </location>
</feature>
<evidence type="ECO:0000256" key="6">
    <source>
        <dbReference type="ARBA" id="ARBA00022917"/>
    </source>
</evidence>
<reference evidence="10 11" key="1">
    <citation type="submission" date="2017-11" db="EMBL/GenBank/DDBJ databases">
        <title>De-novo sequencing of pomegranate (Punica granatum L.) genome.</title>
        <authorList>
            <person name="Akparov Z."/>
            <person name="Amiraslanov A."/>
            <person name="Hajiyeva S."/>
            <person name="Abbasov M."/>
            <person name="Kaur K."/>
            <person name="Hamwieh A."/>
            <person name="Solovyev V."/>
            <person name="Salamov A."/>
            <person name="Braich B."/>
            <person name="Kosarev P."/>
            <person name="Mahmoud A."/>
            <person name="Hajiyev E."/>
            <person name="Babayeva S."/>
            <person name="Izzatullayeva V."/>
            <person name="Mammadov A."/>
            <person name="Mammadov A."/>
            <person name="Sharifova S."/>
            <person name="Ojaghi J."/>
            <person name="Eynullazada K."/>
            <person name="Bayramov B."/>
            <person name="Abdulazimova A."/>
            <person name="Shahmuradov I."/>
        </authorList>
    </citation>
    <scope>NUCLEOTIDE SEQUENCE [LARGE SCALE GENOMIC DNA]</scope>
    <source>
        <strain evidence="11">cv. AG2017</strain>
        <tissue evidence="10">Leaf</tissue>
    </source>
</reference>
<dbReference type="GO" id="GO:0006438">
    <property type="term" value="P:valyl-tRNA aminoacylation"/>
    <property type="evidence" value="ECO:0007669"/>
    <property type="project" value="InterPro"/>
</dbReference>
<dbReference type="Proteomes" id="UP000233551">
    <property type="component" value="Unassembled WGS sequence"/>
</dbReference>
<organism evidence="10 11">
    <name type="scientific">Punica granatum</name>
    <name type="common">Pomegranate</name>
    <dbReference type="NCBI Taxonomy" id="22663"/>
    <lineage>
        <taxon>Eukaryota</taxon>
        <taxon>Viridiplantae</taxon>
        <taxon>Streptophyta</taxon>
        <taxon>Embryophyta</taxon>
        <taxon>Tracheophyta</taxon>
        <taxon>Spermatophyta</taxon>
        <taxon>Magnoliopsida</taxon>
        <taxon>eudicotyledons</taxon>
        <taxon>Gunneridae</taxon>
        <taxon>Pentapetalae</taxon>
        <taxon>rosids</taxon>
        <taxon>malvids</taxon>
        <taxon>Myrtales</taxon>
        <taxon>Lythraceae</taxon>
        <taxon>Punica</taxon>
    </lineage>
</organism>
<dbReference type="STRING" id="22663.A0A2I0I6A4"/>
<dbReference type="EC" id="6.1.1.9" evidence="2"/>
<evidence type="ECO:0000256" key="1">
    <source>
        <dbReference type="ARBA" id="ARBA00005594"/>
    </source>
</evidence>
<dbReference type="PANTHER" id="PTHR11946">
    <property type="entry name" value="VALYL-TRNA SYNTHETASES"/>
    <property type="match status" value="1"/>
</dbReference>
<evidence type="ECO:0000256" key="7">
    <source>
        <dbReference type="ARBA" id="ARBA00023146"/>
    </source>
</evidence>
<evidence type="ECO:0000256" key="3">
    <source>
        <dbReference type="ARBA" id="ARBA00022598"/>
    </source>
</evidence>
<dbReference type="InterPro" id="IPR002300">
    <property type="entry name" value="aa-tRNA-synth_Ia"/>
</dbReference>
<gene>
    <name evidence="10" type="ORF">CRG98_040654</name>
</gene>
<dbReference type="SUPFAM" id="SSF52374">
    <property type="entry name" value="Nucleotidylyl transferase"/>
    <property type="match status" value="1"/>
</dbReference>
<evidence type="ECO:0000313" key="11">
    <source>
        <dbReference type="Proteomes" id="UP000233551"/>
    </source>
</evidence>
<sequence length="281" mass="32065">MEGSSYSYCDHSLQAFKFAFEACWTDERAEWEMDIIGSVVKCLKSLRSVKWLGNIRDWCISRQFWGGHRVPAWYVTLEDDEVKKLGVYDDHWLVARDEQEAQAEAAMQFAGKKFRLCQDLDVLETWFSSGCFPLSALGWLDDTVINGITLEGLRKRLEEGNLDPKELAIDEVGQTKDFPKGIAECNTLLFALVSYTAQGKTFETHYLRTNKDPGINFEVKVSRVKSFSGFYGKEWPHRRLRWLHSLGSCEVTANFKSAILEMLVTTSRVCECSHCVVGSLV</sequence>
<dbReference type="InterPro" id="IPR036317">
    <property type="entry name" value="Cullin_homology_sf"/>
</dbReference>
<dbReference type="GO" id="GO:0005829">
    <property type="term" value="C:cytosol"/>
    <property type="evidence" value="ECO:0007669"/>
    <property type="project" value="TreeGrafter"/>
</dbReference>
<comment type="caution">
    <text evidence="10">The sequence shown here is derived from an EMBL/GenBank/DDBJ whole genome shotgun (WGS) entry which is preliminary data.</text>
</comment>
<dbReference type="Gene3D" id="4.10.1030.10">
    <property type="entry name" value="Ring Box Chain A, domain 5"/>
    <property type="match status" value="1"/>
</dbReference>
<keyword evidence="7" id="KW-0030">Aminoacyl-tRNA synthetase</keyword>
<dbReference type="EMBL" id="PGOL01003952">
    <property type="protein sequence ID" value="PKI38946.1"/>
    <property type="molecule type" value="Genomic_DNA"/>
</dbReference>
<evidence type="ECO:0000256" key="2">
    <source>
        <dbReference type="ARBA" id="ARBA00013169"/>
    </source>
</evidence>
<evidence type="ECO:0000259" key="9">
    <source>
        <dbReference type="Pfam" id="PF00133"/>
    </source>
</evidence>
<evidence type="ECO:0000256" key="8">
    <source>
        <dbReference type="ARBA" id="ARBA00029936"/>
    </source>
</evidence>
<evidence type="ECO:0000256" key="5">
    <source>
        <dbReference type="ARBA" id="ARBA00022840"/>
    </source>
</evidence>